<proteinExistence type="predicted"/>
<sequence>MTLPPRRELPDDVRERMRAAVRHGMAEPRPRRRGSAVLAAAAVVVLAAGAVTAVTMTRAARDSSPAVPRIEPPPPGFTLDTARANAQLDRCWDALGTAGNRGSYPDRDRWRPVFEKSSDPAALDGSGVQVVAVRADDRVLFCETTATSATVSADPMADAVGFPAGISLFSASGTIAGSAGPGIGSLRVTGRTGISSGADTFGIDVSVGDGLFVAFAPAKPVTGIEVSVAPASVAPPPGRNIVTTGVSQARYPVPKLRQAWAVVDRPRAPAPDRASPEGRLLGACLASTGVSFDAASYAPAARLEANGAALVMGQAQGRVIACARSAGPGQPFYSMTVVPYPETAGAVRAKLWSGIDGAKALVGSAPVAGAKITLDFGGGVVAEAPIVDGTFAAAKPAGLVEDRPLRCTAVVTDARGRPLAPAFEVPVGG</sequence>
<evidence type="ECO:0000313" key="1">
    <source>
        <dbReference type="EMBL" id="GAA1975276.1"/>
    </source>
</evidence>
<dbReference type="EMBL" id="BAAANN010000026">
    <property type="protein sequence ID" value="GAA1975276.1"/>
    <property type="molecule type" value="Genomic_DNA"/>
</dbReference>
<dbReference type="RefSeq" id="WP_344425813.1">
    <property type="nucleotide sequence ID" value="NZ_BAAANN010000026.1"/>
</dbReference>
<accession>A0ABN2RUT3</accession>
<protein>
    <submittedName>
        <fullName evidence="1">Uncharacterized protein</fullName>
    </submittedName>
</protein>
<comment type="caution">
    <text evidence="1">The sequence shown here is derived from an EMBL/GenBank/DDBJ whole genome shotgun (WGS) entry which is preliminary data.</text>
</comment>
<keyword evidence="2" id="KW-1185">Reference proteome</keyword>
<gene>
    <name evidence="1" type="ORF">GCM10009754_58270</name>
</gene>
<evidence type="ECO:0000313" key="2">
    <source>
        <dbReference type="Proteomes" id="UP001501116"/>
    </source>
</evidence>
<reference evidence="1 2" key="1">
    <citation type="journal article" date="2019" name="Int. J. Syst. Evol. Microbiol.">
        <title>The Global Catalogue of Microorganisms (GCM) 10K type strain sequencing project: providing services to taxonomists for standard genome sequencing and annotation.</title>
        <authorList>
            <consortium name="The Broad Institute Genomics Platform"/>
            <consortium name="The Broad Institute Genome Sequencing Center for Infectious Disease"/>
            <person name="Wu L."/>
            <person name="Ma J."/>
        </authorList>
    </citation>
    <scope>NUCLEOTIDE SEQUENCE [LARGE SCALE GENOMIC DNA]</scope>
    <source>
        <strain evidence="1 2">JCM 14545</strain>
    </source>
</reference>
<name>A0ABN2RUT3_9PSEU</name>
<organism evidence="1 2">
    <name type="scientific">Amycolatopsis minnesotensis</name>
    <dbReference type="NCBI Taxonomy" id="337894"/>
    <lineage>
        <taxon>Bacteria</taxon>
        <taxon>Bacillati</taxon>
        <taxon>Actinomycetota</taxon>
        <taxon>Actinomycetes</taxon>
        <taxon>Pseudonocardiales</taxon>
        <taxon>Pseudonocardiaceae</taxon>
        <taxon>Amycolatopsis</taxon>
    </lineage>
</organism>
<dbReference type="Proteomes" id="UP001501116">
    <property type="component" value="Unassembled WGS sequence"/>
</dbReference>